<protein>
    <submittedName>
        <fullName evidence="2">Uncharacterized protein</fullName>
    </submittedName>
</protein>
<reference evidence="2 3" key="1">
    <citation type="submission" date="2017-12" db="EMBL/GenBank/DDBJ databases">
        <title>Genome Sequence of a Multidrug-Resistant Candida haemulonii Isolate from a Patient with Chronic Leg Ulcers in Israel.</title>
        <authorList>
            <person name="Chow N.A."/>
            <person name="Gade L."/>
            <person name="Batra D."/>
            <person name="Rowe L.A."/>
            <person name="Ben-Ami R."/>
            <person name="Loparev V.N."/>
            <person name="Litvintseva A.P."/>
        </authorList>
    </citation>
    <scope>NUCLEOTIDE SEQUENCE [LARGE SCALE GENOMIC DNA]</scope>
    <source>
        <strain evidence="2 3">B11899</strain>
    </source>
</reference>
<accession>A0A2V1AUG0</accession>
<feature type="compositionally biased region" description="Polar residues" evidence="1">
    <location>
        <begin position="266"/>
        <end position="280"/>
    </location>
</feature>
<feature type="compositionally biased region" description="Low complexity" evidence="1">
    <location>
        <begin position="165"/>
        <end position="174"/>
    </location>
</feature>
<evidence type="ECO:0000256" key="1">
    <source>
        <dbReference type="SAM" id="MobiDB-lite"/>
    </source>
</evidence>
<sequence>MTPISFTTVPKNLLGYNIFDGGSSASQSVPLDFAGFVSNEANGPKVDIEIGIDEARVPRSPPVDRPVIFFNHPGKLDYFLHTFRPMAVGPTVPVYAVVVRATQWGTHQLHSGPHAINVPGEFVNFLSPYPKANFFDPLLSGPVVDPVLFQYMARYGPPPPPPQQQPQYAQYAQPGPQPHGPHGPQGPYGPHMPHMPQGPQMPHMPQGPQMPHMPQGPQPQPQQPEVPQQPEASHAYGPPPGLSKAPQPSQPATAQPVATPVDHPMASSTPEPQPLAQSTEPPKPQVPVCQEPEAEAPVPAPIVAESDESIPTPNTSKGESDGPSMEEASDEPLQKPSVPSVPSKRAQKQAAKRRARKARKQSKKAFRESKRLSGVADTQSKSDVAEAAKMTNECNLPTSPLPTPSVPDTKEVEEAVEATPEPTNQVGQLSHYHHFMNLFKFFEYLPMYLENENEKMKEDKKEDTIPVSIPPIIRQHFATVELTGCTIKFWKPLPNASNFQETTPSEAPNLQVSTFSYHHHFQRFHKFIGYLDSYVKEHGSYPCAAPVEVPKSPASTLVPSPVSKPTQRPKVLKVYVYGPSKAKLRRQRTARARRNREMPNPNSWYIRIERPLATSAAMSLPQPAADWVY</sequence>
<dbReference type="VEuPathDB" id="FungiDB:CXQ85_004449"/>
<organism evidence="2 3">
    <name type="scientific">Candidozyma haemuli</name>
    <dbReference type="NCBI Taxonomy" id="45357"/>
    <lineage>
        <taxon>Eukaryota</taxon>
        <taxon>Fungi</taxon>
        <taxon>Dikarya</taxon>
        <taxon>Ascomycota</taxon>
        <taxon>Saccharomycotina</taxon>
        <taxon>Pichiomycetes</taxon>
        <taxon>Metschnikowiaceae</taxon>
        <taxon>Candidozyma</taxon>
    </lineage>
</organism>
<comment type="caution">
    <text evidence="2">The sequence shown here is derived from an EMBL/GenBank/DDBJ whole genome shotgun (WGS) entry which is preliminary data.</text>
</comment>
<name>A0A2V1AUG0_9ASCO</name>
<dbReference type="STRING" id="45357.A0A2V1AUG0"/>
<dbReference type="EMBL" id="PKFO01000004">
    <property type="protein sequence ID" value="PVH20933.1"/>
    <property type="molecule type" value="Genomic_DNA"/>
</dbReference>
<feature type="compositionally biased region" description="Pro residues" evidence="1">
    <location>
        <begin position="214"/>
        <end position="224"/>
    </location>
</feature>
<evidence type="ECO:0000313" key="3">
    <source>
        <dbReference type="Proteomes" id="UP000244309"/>
    </source>
</evidence>
<feature type="compositionally biased region" description="Low complexity" evidence="1">
    <location>
        <begin position="286"/>
        <end position="304"/>
    </location>
</feature>
<feature type="region of interest" description="Disordered" evidence="1">
    <location>
        <begin position="155"/>
        <end position="425"/>
    </location>
</feature>
<dbReference type="AlphaFoldDB" id="A0A2V1AUG0"/>
<dbReference type="GeneID" id="37009779"/>
<feature type="compositionally biased region" description="Basic residues" evidence="1">
    <location>
        <begin position="345"/>
        <end position="364"/>
    </location>
</feature>
<dbReference type="Proteomes" id="UP000244309">
    <property type="component" value="Unassembled WGS sequence"/>
</dbReference>
<keyword evidence="3" id="KW-1185">Reference proteome</keyword>
<proteinExistence type="predicted"/>
<dbReference type="RefSeq" id="XP_025341873.1">
    <property type="nucleotide sequence ID" value="XM_025488065.1"/>
</dbReference>
<evidence type="ECO:0000313" key="2">
    <source>
        <dbReference type="EMBL" id="PVH20933.1"/>
    </source>
</evidence>
<feature type="compositionally biased region" description="Low complexity" evidence="1">
    <location>
        <begin position="188"/>
        <end position="213"/>
    </location>
</feature>
<gene>
    <name evidence="2" type="ORF">CXQ85_004449</name>
</gene>
<feature type="compositionally biased region" description="Low complexity" evidence="1">
    <location>
        <begin position="245"/>
        <end position="261"/>
    </location>
</feature>